<gene>
    <name evidence="2" type="ORF">A6122_1758</name>
</gene>
<dbReference type="PATRIC" id="fig|33888.3.peg.1937"/>
<dbReference type="AlphaFoldDB" id="A0A160KTP4"/>
<dbReference type="STRING" id="33888.A6122_1758"/>
<keyword evidence="1" id="KW-0732">Signal</keyword>
<dbReference type="RefSeq" id="WP_068254091.1">
    <property type="nucleotide sequence ID" value="NZ_CP015515.1"/>
</dbReference>
<dbReference type="Proteomes" id="UP000077071">
    <property type="component" value="Chromosome"/>
</dbReference>
<dbReference type="PROSITE" id="PS51257">
    <property type="entry name" value="PROKAR_LIPOPROTEIN"/>
    <property type="match status" value="1"/>
</dbReference>
<dbReference type="EMBL" id="CP015515">
    <property type="protein sequence ID" value="AND16889.1"/>
    <property type="molecule type" value="Genomic_DNA"/>
</dbReference>
<proteinExistence type="predicted"/>
<feature type="signal peptide" evidence="1">
    <location>
        <begin position="1"/>
        <end position="23"/>
    </location>
</feature>
<accession>A0A160KTP4</accession>
<protein>
    <recommendedName>
        <fullName evidence="4">Iron ABC transporter ATP-binding protein</fullName>
    </recommendedName>
</protein>
<reference evidence="2 3" key="1">
    <citation type="submission" date="2016-05" db="EMBL/GenBank/DDBJ databases">
        <title>Complete genome sequence of Rathayibacter tritici NCPPB 1953.</title>
        <authorList>
            <person name="Park J."/>
            <person name="Lee H.-H."/>
            <person name="Lee S.-W."/>
            <person name="Seo Y.-S."/>
        </authorList>
    </citation>
    <scope>NUCLEOTIDE SEQUENCE [LARGE SCALE GENOMIC DNA]</scope>
    <source>
        <strain evidence="2 3">NCPPB 1953</strain>
    </source>
</reference>
<evidence type="ECO:0000313" key="2">
    <source>
        <dbReference type="EMBL" id="AND16889.1"/>
    </source>
</evidence>
<dbReference type="OrthoDB" id="5122815at2"/>
<evidence type="ECO:0000313" key="3">
    <source>
        <dbReference type="Proteomes" id="UP000077071"/>
    </source>
</evidence>
<feature type="chain" id="PRO_5007817554" description="Iron ABC transporter ATP-binding protein" evidence="1">
    <location>
        <begin position="24"/>
        <end position="175"/>
    </location>
</feature>
<name>A0A160KTP4_9MICO</name>
<sequence length="175" mass="18216">MRRPLTLLLVALTATTLAGCSPAADPEPSASGAVSGTPIPLSCEQLVPASALSGLWSGFLPTDDVERTAVSQEIAQYNGLVCGWSDDSGAQLQLAVAHLDPDVIEALKNEFFTTSKAVPTYGEPSQVEGYYQVTEGRGVADAFVGEYWIESSSASFIEPGDPEPIIRSALGALAG</sequence>
<dbReference type="KEGG" id="rtn:A6122_1758"/>
<organism evidence="2 3">
    <name type="scientific">Rathayibacter tritici</name>
    <dbReference type="NCBI Taxonomy" id="33888"/>
    <lineage>
        <taxon>Bacteria</taxon>
        <taxon>Bacillati</taxon>
        <taxon>Actinomycetota</taxon>
        <taxon>Actinomycetes</taxon>
        <taxon>Micrococcales</taxon>
        <taxon>Microbacteriaceae</taxon>
        <taxon>Rathayibacter</taxon>
    </lineage>
</organism>
<evidence type="ECO:0000256" key="1">
    <source>
        <dbReference type="SAM" id="SignalP"/>
    </source>
</evidence>
<keyword evidence="3" id="KW-1185">Reference proteome</keyword>
<evidence type="ECO:0008006" key="4">
    <source>
        <dbReference type="Google" id="ProtNLM"/>
    </source>
</evidence>